<name>A0A812YFY3_SYMPI</name>
<feature type="compositionally biased region" description="Basic residues" evidence="1">
    <location>
        <begin position="173"/>
        <end position="182"/>
    </location>
</feature>
<sequence>LSPTPIIFGGQLYQPDLDGSERLVADVKMTVTRNRDSIPSWNGDPASWTEYRRAALLYVETTKWETRYLCGPRLASELTGPARASIANKKAQWLSTPDGVHRLLKHLQGAISEPILPEVGNTLRAYFKHLRRRKGETMTSFCVRHREEYERVCRALSRMVKDQKPHVPDKRQPPVRRPRSRGVWKAVVKDQQLEATQMAEIRGCSGTRLRETMPTVSREILTRLGVATGPGVVGSKHTGRMAAPAQCDDEDEEMTVDILPDVVQGWLLLESIIQCDIKSHFSLQGVSLRAHWTDSQVRRRDGADDRHQANFEDLDWDEQDETLEWDQGYFENWDPSDIALFQEDEAVEQEAWAQKGLRRAGWRRDRTMGSMVALEQAREASFEHQSQDNVAEVPVANTSASSFDKGAPLVQGGCAGQPHGGGAASPGEAQQGVPRLRGPSDPNDLMQQTQKGTLAELKVFAQKHQINHAANISHGDLRLHLRRWLYRSGTPETAVSFGRHQGKTFQEVLQEDKQYLEWGLKEASSNASAGWQLVQLVTWAVLDGHLDSPFDSDMKGRVTKTKLSHGAESVKKKQANGPSSAASSSGAAMTTEDAAELLKTMRAMQTEIRALKEAQESTHEPKHEKMRRQE</sequence>
<evidence type="ECO:0000313" key="3">
    <source>
        <dbReference type="EMBL" id="CAE7773865.1"/>
    </source>
</evidence>
<dbReference type="Pfam" id="PF20600">
    <property type="entry name" value="ExoX-like_C"/>
    <property type="match status" value="1"/>
</dbReference>
<feature type="region of interest" description="Disordered" evidence="1">
    <location>
        <begin position="550"/>
        <end position="630"/>
    </location>
</feature>
<evidence type="ECO:0000259" key="2">
    <source>
        <dbReference type="Pfam" id="PF20600"/>
    </source>
</evidence>
<gene>
    <name evidence="3" type="ORF">SPIL2461_LOCUS22859</name>
</gene>
<dbReference type="InterPro" id="IPR046768">
    <property type="entry name" value="ExoX-like_C"/>
</dbReference>
<dbReference type="Proteomes" id="UP000649617">
    <property type="component" value="Unassembled WGS sequence"/>
</dbReference>
<organism evidence="3 4">
    <name type="scientific">Symbiodinium pilosum</name>
    <name type="common">Dinoflagellate</name>
    <dbReference type="NCBI Taxonomy" id="2952"/>
    <lineage>
        <taxon>Eukaryota</taxon>
        <taxon>Sar</taxon>
        <taxon>Alveolata</taxon>
        <taxon>Dinophyceae</taxon>
        <taxon>Suessiales</taxon>
        <taxon>Symbiodiniaceae</taxon>
        <taxon>Symbiodinium</taxon>
    </lineage>
</organism>
<feature type="compositionally biased region" description="Low complexity" evidence="1">
    <location>
        <begin position="579"/>
        <end position="588"/>
    </location>
</feature>
<feature type="domain" description="Exodeoxyribonuclease X-like C-terminal" evidence="2">
    <location>
        <begin position="496"/>
        <end position="518"/>
    </location>
</feature>
<proteinExistence type="predicted"/>
<feature type="region of interest" description="Disordered" evidence="1">
    <location>
        <begin position="161"/>
        <end position="182"/>
    </location>
</feature>
<feature type="region of interest" description="Disordered" evidence="1">
    <location>
        <begin position="402"/>
        <end position="446"/>
    </location>
</feature>
<feature type="compositionally biased region" description="Basic and acidic residues" evidence="1">
    <location>
        <begin position="609"/>
        <end position="630"/>
    </location>
</feature>
<protein>
    <recommendedName>
        <fullName evidence="2">Exodeoxyribonuclease X-like C-terminal domain-containing protein</fullName>
    </recommendedName>
</protein>
<accession>A0A812YFY3</accession>
<feature type="compositionally biased region" description="Gly residues" evidence="1">
    <location>
        <begin position="413"/>
        <end position="424"/>
    </location>
</feature>
<evidence type="ECO:0000256" key="1">
    <source>
        <dbReference type="SAM" id="MobiDB-lite"/>
    </source>
</evidence>
<comment type="caution">
    <text evidence="3">The sequence shown here is derived from an EMBL/GenBank/DDBJ whole genome shotgun (WGS) entry which is preliminary data.</text>
</comment>
<feature type="non-terminal residue" evidence="3">
    <location>
        <position position="1"/>
    </location>
</feature>
<evidence type="ECO:0000313" key="4">
    <source>
        <dbReference type="Proteomes" id="UP000649617"/>
    </source>
</evidence>
<reference evidence="3" key="1">
    <citation type="submission" date="2021-02" db="EMBL/GenBank/DDBJ databases">
        <authorList>
            <person name="Dougan E. K."/>
            <person name="Rhodes N."/>
            <person name="Thang M."/>
            <person name="Chan C."/>
        </authorList>
    </citation>
    <scope>NUCLEOTIDE SEQUENCE</scope>
</reference>
<dbReference type="AlphaFoldDB" id="A0A812YFY3"/>
<dbReference type="EMBL" id="CAJNIZ010047700">
    <property type="protein sequence ID" value="CAE7773865.1"/>
    <property type="molecule type" value="Genomic_DNA"/>
</dbReference>
<keyword evidence="4" id="KW-1185">Reference proteome</keyword>
<feature type="compositionally biased region" description="Basic and acidic residues" evidence="1">
    <location>
        <begin position="161"/>
        <end position="172"/>
    </location>
</feature>